<sequence>MLDIATGPGYLAAAAARRGARVVGIDFSSEMLALASQRFPEVEFREGDAETLPFPDECFDGVGISFGVLHFGHPERVLLEAFRVLRPQGKIAFTVWATPEKAVGLGMVQSAITVHGNPDIPLPPGPPFFRFSDRDECVRTLLEVGFEDPSVQEVSQTWHITAPDTPFHAVMRGGVRIAAILKAQEPEALEAIEKAVATHAVAYLRDAQYHVPMPCVLASARKPER</sequence>
<dbReference type="CDD" id="cd02440">
    <property type="entry name" value="AdoMet_MTases"/>
    <property type="match status" value="1"/>
</dbReference>
<evidence type="ECO:0000313" key="3">
    <source>
        <dbReference type="Proteomes" id="UP000257139"/>
    </source>
</evidence>
<dbReference type="Pfam" id="PF08241">
    <property type="entry name" value="Methyltransf_11"/>
    <property type="match status" value="1"/>
</dbReference>
<dbReference type="Proteomes" id="UP000257139">
    <property type="component" value="Unassembled WGS sequence"/>
</dbReference>
<dbReference type="EC" id="2.1.1.-" evidence="2"/>
<name>A0A7Z7NRA2_9BURK</name>
<evidence type="ECO:0000259" key="1">
    <source>
        <dbReference type="Pfam" id="PF08241"/>
    </source>
</evidence>
<accession>A0A7Z7NRA2</accession>
<dbReference type="SUPFAM" id="SSF53335">
    <property type="entry name" value="S-adenosyl-L-methionine-dependent methyltransferases"/>
    <property type="match status" value="1"/>
</dbReference>
<protein>
    <submittedName>
        <fullName evidence="2">Ubiquinone/menaquinone biosynthesis methyltransferase UbiE</fullName>
        <ecNumber evidence="2">2.1.1.-</ecNumber>
        <ecNumber evidence="2">2.1.1.163</ecNumber>
    </submittedName>
</protein>
<dbReference type="EC" id="2.1.1.163" evidence="2"/>
<keyword evidence="2" id="KW-0830">Ubiquinone</keyword>
<dbReference type="Gene3D" id="3.40.50.150">
    <property type="entry name" value="Vaccinia Virus protein VP39"/>
    <property type="match status" value="1"/>
</dbReference>
<dbReference type="PANTHER" id="PTHR43591">
    <property type="entry name" value="METHYLTRANSFERASE"/>
    <property type="match status" value="1"/>
</dbReference>
<dbReference type="GO" id="GO:0008757">
    <property type="term" value="F:S-adenosylmethionine-dependent methyltransferase activity"/>
    <property type="evidence" value="ECO:0007669"/>
    <property type="project" value="InterPro"/>
</dbReference>
<dbReference type="GO" id="GO:0032259">
    <property type="term" value="P:methylation"/>
    <property type="evidence" value="ECO:0007669"/>
    <property type="project" value="UniProtKB-KW"/>
</dbReference>
<dbReference type="InterPro" id="IPR029063">
    <property type="entry name" value="SAM-dependent_MTases_sf"/>
</dbReference>
<dbReference type="GO" id="GO:0043770">
    <property type="term" value="F:demethylmenaquinone methyltransferase activity"/>
    <property type="evidence" value="ECO:0007669"/>
    <property type="project" value="UniProtKB-EC"/>
</dbReference>
<proteinExistence type="predicted"/>
<feature type="domain" description="Methyltransferase type 11" evidence="1">
    <location>
        <begin position="2"/>
        <end position="93"/>
    </location>
</feature>
<keyword evidence="2" id="KW-0808">Transferase</keyword>
<comment type="caution">
    <text evidence="2">The sequence shown here is derived from an EMBL/GenBank/DDBJ whole genome shotgun (WGS) entry which is preliminary data.</text>
</comment>
<evidence type="ECO:0000313" key="2">
    <source>
        <dbReference type="EMBL" id="SPC25505.1"/>
    </source>
</evidence>
<dbReference type="PANTHER" id="PTHR43591:SF24">
    <property type="entry name" value="2-METHOXY-6-POLYPRENYL-1,4-BENZOQUINOL METHYLASE, MITOCHONDRIAL"/>
    <property type="match status" value="1"/>
</dbReference>
<dbReference type="GO" id="GO:0008425">
    <property type="term" value="F:2-methoxy-6-polyprenyl-1,4-benzoquinol methyltransferase activity"/>
    <property type="evidence" value="ECO:0007669"/>
    <property type="project" value="TreeGrafter"/>
</dbReference>
<dbReference type="AlphaFoldDB" id="A0A7Z7NRA2"/>
<dbReference type="EMBL" id="OGUU01000045">
    <property type="protein sequence ID" value="SPC25505.1"/>
    <property type="molecule type" value="Genomic_DNA"/>
</dbReference>
<organism evidence="2 3">
    <name type="scientific">Cupriavidus taiwanensis</name>
    <dbReference type="NCBI Taxonomy" id="164546"/>
    <lineage>
        <taxon>Bacteria</taxon>
        <taxon>Pseudomonadati</taxon>
        <taxon>Pseudomonadota</taxon>
        <taxon>Betaproteobacteria</taxon>
        <taxon>Burkholderiales</taxon>
        <taxon>Burkholderiaceae</taxon>
        <taxon>Cupriavidus</taxon>
    </lineage>
</organism>
<keyword evidence="2" id="KW-0489">Methyltransferase</keyword>
<gene>
    <name evidence="2" type="ORF">CBM2594_U10006</name>
</gene>
<dbReference type="InterPro" id="IPR013216">
    <property type="entry name" value="Methyltransf_11"/>
</dbReference>
<reference evidence="2 3" key="1">
    <citation type="submission" date="2018-01" db="EMBL/GenBank/DDBJ databases">
        <authorList>
            <person name="Clerissi C."/>
        </authorList>
    </citation>
    <scope>NUCLEOTIDE SEQUENCE [LARGE SCALE GENOMIC DNA]</scope>
    <source>
        <strain evidence="2">Cupriavidus taiwanensis STM 6021</strain>
    </source>
</reference>